<evidence type="ECO:0000313" key="2">
    <source>
        <dbReference type="Proteomes" id="UP001239111"/>
    </source>
</evidence>
<dbReference type="EMBL" id="CM056743">
    <property type="protein sequence ID" value="KAJ8669964.1"/>
    <property type="molecule type" value="Genomic_DNA"/>
</dbReference>
<gene>
    <name evidence="1" type="ORF">QAD02_001223</name>
</gene>
<organism evidence="1 2">
    <name type="scientific">Eretmocerus hayati</name>
    <dbReference type="NCBI Taxonomy" id="131215"/>
    <lineage>
        <taxon>Eukaryota</taxon>
        <taxon>Metazoa</taxon>
        <taxon>Ecdysozoa</taxon>
        <taxon>Arthropoda</taxon>
        <taxon>Hexapoda</taxon>
        <taxon>Insecta</taxon>
        <taxon>Pterygota</taxon>
        <taxon>Neoptera</taxon>
        <taxon>Endopterygota</taxon>
        <taxon>Hymenoptera</taxon>
        <taxon>Apocrita</taxon>
        <taxon>Proctotrupomorpha</taxon>
        <taxon>Chalcidoidea</taxon>
        <taxon>Aphelinidae</taxon>
        <taxon>Aphelininae</taxon>
        <taxon>Eretmocerus</taxon>
    </lineage>
</organism>
<name>A0ACC2NI13_9HYME</name>
<evidence type="ECO:0000313" key="1">
    <source>
        <dbReference type="EMBL" id="KAJ8669964.1"/>
    </source>
</evidence>
<dbReference type="Proteomes" id="UP001239111">
    <property type="component" value="Chromosome 3"/>
</dbReference>
<proteinExistence type="predicted"/>
<reference evidence="1" key="1">
    <citation type="submission" date="2023-04" db="EMBL/GenBank/DDBJ databases">
        <title>A chromosome-level genome assembly of the parasitoid wasp Eretmocerus hayati.</title>
        <authorList>
            <person name="Zhong Y."/>
            <person name="Liu S."/>
            <person name="Liu Y."/>
        </authorList>
    </citation>
    <scope>NUCLEOTIDE SEQUENCE</scope>
    <source>
        <strain evidence="1">ZJU_SS_LIU_2023</strain>
    </source>
</reference>
<protein>
    <submittedName>
        <fullName evidence="1">Uncharacterized protein</fullName>
    </submittedName>
</protein>
<accession>A0ACC2NI13</accession>
<sequence length="204" mass="23600">MSARPASRMSGRTAGSRSSASPRSKFPPGEYTIHKPKQCKQLLKKTPIHLKRCTFDEKEVTLALDQNGFCKILVPSTEPTVHPKIMKKSEYEMLMERCYIPTRDEKEKALAAAEKEKDRLLRESMARKESVRKMDLRRSRDKQQGRLTEIEEENVTRSYSRLNAELYAMLRCVPIYTESKISPSSMAIDLSEMIRYFSNDCLKK</sequence>
<keyword evidence="2" id="KW-1185">Reference proteome</keyword>
<comment type="caution">
    <text evidence="1">The sequence shown here is derived from an EMBL/GenBank/DDBJ whole genome shotgun (WGS) entry which is preliminary data.</text>
</comment>